<dbReference type="STRING" id="497964.CfE428DRAFT_1321"/>
<keyword evidence="2" id="KW-0949">S-adenosyl-L-methionine</keyword>
<dbReference type="Pfam" id="PF04055">
    <property type="entry name" value="Radical_SAM"/>
    <property type="match status" value="1"/>
</dbReference>
<keyword evidence="4" id="KW-0408">Iron</keyword>
<accession>B4CXN0</accession>
<proteinExistence type="predicted"/>
<keyword evidence="5" id="KW-0411">Iron-sulfur</keyword>
<dbReference type="Proteomes" id="UP000005824">
    <property type="component" value="Unassembled WGS sequence"/>
</dbReference>
<organism evidence="7 8">
    <name type="scientific">Chthoniobacter flavus Ellin428</name>
    <dbReference type="NCBI Taxonomy" id="497964"/>
    <lineage>
        <taxon>Bacteria</taxon>
        <taxon>Pseudomonadati</taxon>
        <taxon>Verrucomicrobiota</taxon>
        <taxon>Spartobacteria</taxon>
        <taxon>Chthoniobacterales</taxon>
        <taxon>Chthoniobacteraceae</taxon>
        <taxon>Chthoniobacter</taxon>
    </lineage>
</organism>
<feature type="domain" description="Radical SAM core" evidence="6">
    <location>
        <begin position="1"/>
        <end position="217"/>
    </location>
</feature>
<dbReference type="PROSITE" id="PS51918">
    <property type="entry name" value="RADICAL_SAM"/>
    <property type="match status" value="1"/>
</dbReference>
<dbReference type="InterPro" id="IPR058240">
    <property type="entry name" value="rSAM_sf"/>
</dbReference>
<protein>
    <submittedName>
        <fullName evidence="7">Radical SAM domain protein</fullName>
    </submittedName>
</protein>
<evidence type="ECO:0000256" key="1">
    <source>
        <dbReference type="ARBA" id="ARBA00001966"/>
    </source>
</evidence>
<dbReference type="Gene3D" id="3.20.20.70">
    <property type="entry name" value="Aldolase class I"/>
    <property type="match status" value="1"/>
</dbReference>
<dbReference type="SFLD" id="SFLDG01067">
    <property type="entry name" value="SPASM/twitch_domain_containing"/>
    <property type="match status" value="1"/>
</dbReference>
<dbReference type="InterPro" id="IPR013785">
    <property type="entry name" value="Aldolase_TIM"/>
</dbReference>
<dbReference type="PANTHER" id="PTHR11228:SF7">
    <property type="entry name" value="PQQA PEPTIDE CYCLASE"/>
    <property type="match status" value="1"/>
</dbReference>
<dbReference type="GO" id="GO:0003824">
    <property type="term" value="F:catalytic activity"/>
    <property type="evidence" value="ECO:0007669"/>
    <property type="project" value="InterPro"/>
</dbReference>
<dbReference type="AlphaFoldDB" id="B4CXN0"/>
<dbReference type="GO" id="GO:0051536">
    <property type="term" value="F:iron-sulfur cluster binding"/>
    <property type="evidence" value="ECO:0007669"/>
    <property type="project" value="UniProtKB-KW"/>
</dbReference>
<dbReference type="InterPro" id="IPR007197">
    <property type="entry name" value="rSAM"/>
</dbReference>
<sequence>MKLPLNIHLYITPYCPVPCRHCYYEALRPGAPYSGQLSAEQMASVIVALDTEYDMDVHLEGGEAFLSDDLAELLARVPTDTWQKITITTSGALKPKFDVKLLRSVGDLRVSVEGMNAEQHFTLRGMQIDRTESFMLDLQRDGVRFSIRSTLFTENVQHWMGLAQYARQLGAAQLSWYELQPVGRANQTAEHGFLTPQQIDSFLASLSAQRSSDLPLLCRFQFPERRVEAVGQRTRSLSASGWHVRSLPDIPSLTINPNGDIGVSPWKITAQHVGDRFGNVRDSGWLEKVRKAYGEGNLHDASPSTSRLRISSD</sequence>
<name>B4CXN0_9BACT</name>
<evidence type="ECO:0000259" key="6">
    <source>
        <dbReference type="PROSITE" id="PS51918"/>
    </source>
</evidence>
<dbReference type="eggNOG" id="COG0535">
    <property type="taxonomic scope" value="Bacteria"/>
</dbReference>
<comment type="caution">
    <text evidence="7">The sequence shown here is derived from an EMBL/GenBank/DDBJ whole genome shotgun (WGS) entry which is preliminary data.</text>
</comment>
<dbReference type="PANTHER" id="PTHR11228">
    <property type="entry name" value="RADICAL SAM DOMAIN PROTEIN"/>
    <property type="match status" value="1"/>
</dbReference>
<dbReference type="CDD" id="cd01335">
    <property type="entry name" value="Radical_SAM"/>
    <property type="match status" value="1"/>
</dbReference>
<evidence type="ECO:0000313" key="7">
    <source>
        <dbReference type="EMBL" id="EDY21028.1"/>
    </source>
</evidence>
<dbReference type="EMBL" id="ABVL01000003">
    <property type="protein sequence ID" value="EDY21028.1"/>
    <property type="molecule type" value="Genomic_DNA"/>
</dbReference>
<evidence type="ECO:0000256" key="4">
    <source>
        <dbReference type="ARBA" id="ARBA00023004"/>
    </source>
</evidence>
<evidence type="ECO:0000256" key="2">
    <source>
        <dbReference type="ARBA" id="ARBA00022691"/>
    </source>
</evidence>
<dbReference type="RefSeq" id="WP_006978647.1">
    <property type="nucleotide sequence ID" value="NZ_ABVL01000003.1"/>
</dbReference>
<dbReference type="InterPro" id="IPR050377">
    <property type="entry name" value="Radical_SAM_PqqE_MftC-like"/>
</dbReference>
<dbReference type="SUPFAM" id="SSF102114">
    <property type="entry name" value="Radical SAM enzymes"/>
    <property type="match status" value="1"/>
</dbReference>
<dbReference type="SFLD" id="SFLDS00029">
    <property type="entry name" value="Radical_SAM"/>
    <property type="match status" value="1"/>
</dbReference>
<evidence type="ECO:0000313" key="8">
    <source>
        <dbReference type="Proteomes" id="UP000005824"/>
    </source>
</evidence>
<comment type="cofactor">
    <cofactor evidence="1">
        <name>[4Fe-4S] cluster</name>
        <dbReference type="ChEBI" id="CHEBI:49883"/>
    </cofactor>
</comment>
<dbReference type="InParanoid" id="B4CXN0"/>
<evidence type="ECO:0000256" key="5">
    <source>
        <dbReference type="ARBA" id="ARBA00023014"/>
    </source>
</evidence>
<keyword evidence="8" id="KW-1185">Reference proteome</keyword>
<dbReference type="GO" id="GO:0046872">
    <property type="term" value="F:metal ion binding"/>
    <property type="evidence" value="ECO:0007669"/>
    <property type="project" value="UniProtKB-KW"/>
</dbReference>
<gene>
    <name evidence="7" type="ORF">CfE428DRAFT_1321</name>
</gene>
<keyword evidence="3" id="KW-0479">Metal-binding</keyword>
<reference evidence="7 8" key="1">
    <citation type="journal article" date="2011" name="J. Bacteriol.">
        <title>Genome sequence of Chthoniobacter flavus Ellin428, an aerobic heterotrophic soil bacterium.</title>
        <authorList>
            <person name="Kant R."/>
            <person name="van Passel M.W."/>
            <person name="Palva A."/>
            <person name="Lucas S."/>
            <person name="Lapidus A."/>
            <person name="Glavina Del Rio T."/>
            <person name="Dalin E."/>
            <person name="Tice H."/>
            <person name="Bruce D."/>
            <person name="Goodwin L."/>
            <person name="Pitluck S."/>
            <person name="Larimer F.W."/>
            <person name="Land M.L."/>
            <person name="Hauser L."/>
            <person name="Sangwan P."/>
            <person name="de Vos W.M."/>
            <person name="Janssen P.H."/>
            <person name="Smidt H."/>
        </authorList>
    </citation>
    <scope>NUCLEOTIDE SEQUENCE [LARGE SCALE GENOMIC DNA]</scope>
    <source>
        <strain evidence="7 8">Ellin428</strain>
    </source>
</reference>
<evidence type="ECO:0000256" key="3">
    <source>
        <dbReference type="ARBA" id="ARBA00022723"/>
    </source>
</evidence>